<dbReference type="RefSeq" id="WP_310370065.1">
    <property type="nucleotide sequence ID" value="NZ_JAVDYB010000001.1"/>
</dbReference>
<evidence type="ECO:0000313" key="2">
    <source>
        <dbReference type="Proteomes" id="UP001183643"/>
    </source>
</evidence>
<keyword evidence="2" id="KW-1185">Reference proteome</keyword>
<comment type="caution">
    <text evidence="1">The sequence shown here is derived from an EMBL/GenBank/DDBJ whole genome shotgun (WGS) entry which is preliminary data.</text>
</comment>
<reference evidence="1" key="1">
    <citation type="submission" date="2023-07" db="EMBL/GenBank/DDBJ databases">
        <title>Sequencing the genomes of 1000 actinobacteria strains.</title>
        <authorList>
            <person name="Klenk H.-P."/>
        </authorList>
    </citation>
    <scope>NUCLEOTIDE SEQUENCE</scope>
    <source>
        <strain evidence="1">DSM 44707</strain>
    </source>
</reference>
<dbReference type="AlphaFoldDB" id="A0AAE4CAJ0"/>
<dbReference type="EMBL" id="JAVDYB010000001">
    <property type="protein sequence ID" value="MDR7277646.1"/>
    <property type="molecule type" value="Genomic_DNA"/>
</dbReference>
<accession>A0AAE4CAJ0</accession>
<protein>
    <submittedName>
        <fullName evidence="1">Uncharacterized protein</fullName>
    </submittedName>
</protein>
<name>A0AAE4CAJ0_9ACTN</name>
<sequence length="257" mass="27809">MGFEPDTIAAMVRATGAHCTVLTNTGDTATIAAGNPDPERYYPLLCRLGHNVLTPPSLLGDFRISPGHPGWHTPQDILKVGATTDRDIADLVIAYLIRQPHGAPWQLLDSDTLDDLGFDGTLRGLPRRTPNPTPGRIAVPHLIRALNTHGLTGTRWHSGGGCWVVAVGPRNQHGRFRALIGQVHLSDKADYIPLNDDAGAERHNDATTNDHIFFTNDDTATTAADKIARFLSAPGRCPDCGWPDNTGHFLECDHATN</sequence>
<gene>
    <name evidence="1" type="ORF">J2S41_004424</name>
</gene>
<organism evidence="1 2">
    <name type="scientific">Catenuloplanes atrovinosus</name>
    <dbReference type="NCBI Taxonomy" id="137266"/>
    <lineage>
        <taxon>Bacteria</taxon>
        <taxon>Bacillati</taxon>
        <taxon>Actinomycetota</taxon>
        <taxon>Actinomycetes</taxon>
        <taxon>Micromonosporales</taxon>
        <taxon>Micromonosporaceae</taxon>
        <taxon>Catenuloplanes</taxon>
    </lineage>
</organism>
<evidence type="ECO:0000313" key="1">
    <source>
        <dbReference type="EMBL" id="MDR7277646.1"/>
    </source>
</evidence>
<dbReference type="Proteomes" id="UP001183643">
    <property type="component" value="Unassembled WGS sequence"/>
</dbReference>
<proteinExistence type="predicted"/>